<evidence type="ECO:0000256" key="1">
    <source>
        <dbReference type="SAM" id="MobiDB-lite"/>
    </source>
</evidence>
<organism evidence="2 3">
    <name type="scientific">Rhizophagus irregularis</name>
    <dbReference type="NCBI Taxonomy" id="588596"/>
    <lineage>
        <taxon>Eukaryota</taxon>
        <taxon>Fungi</taxon>
        <taxon>Fungi incertae sedis</taxon>
        <taxon>Mucoromycota</taxon>
        <taxon>Glomeromycotina</taxon>
        <taxon>Glomeromycetes</taxon>
        <taxon>Glomerales</taxon>
        <taxon>Glomeraceae</taxon>
        <taxon>Rhizophagus</taxon>
    </lineage>
</organism>
<reference evidence="2 3" key="1">
    <citation type="submission" date="2016-04" db="EMBL/GenBank/DDBJ databases">
        <title>Genome analyses suggest a sexual origin of heterokaryosis in a supposedly ancient asexual fungus.</title>
        <authorList>
            <person name="Ropars J."/>
            <person name="Sedzielewska K."/>
            <person name="Noel J."/>
            <person name="Charron P."/>
            <person name="Farinelli L."/>
            <person name="Marton T."/>
            <person name="Kruger M."/>
            <person name="Pelin A."/>
            <person name="Brachmann A."/>
            <person name="Corradi N."/>
        </authorList>
    </citation>
    <scope>NUCLEOTIDE SEQUENCE [LARGE SCALE GENOMIC DNA]</scope>
    <source>
        <strain evidence="2 3">A5</strain>
    </source>
</reference>
<name>A0A2N0P9P4_9GLOM</name>
<dbReference type="Proteomes" id="UP000232722">
    <property type="component" value="Unassembled WGS sequence"/>
</dbReference>
<accession>A0A2N0P9P4</accession>
<gene>
    <name evidence="2" type="ORF">RhiirA5_503371</name>
</gene>
<dbReference type="AlphaFoldDB" id="A0A2N0P9P4"/>
<evidence type="ECO:0000313" key="3">
    <source>
        <dbReference type="Proteomes" id="UP000232722"/>
    </source>
</evidence>
<feature type="region of interest" description="Disordered" evidence="1">
    <location>
        <begin position="1"/>
        <end position="47"/>
    </location>
</feature>
<evidence type="ECO:0000313" key="2">
    <source>
        <dbReference type="EMBL" id="PKC03549.1"/>
    </source>
</evidence>
<proteinExistence type="predicted"/>
<sequence>MEINTRSKTLKSSKKDSNNCTKNSKNKIDNSQATKNRKTNNVLPNSANLSLPIEESENNLTLIIKVAVAKGNDIIEPESNIDNQPVATNSNLNVTNNLLRYIYT</sequence>
<dbReference type="EMBL" id="LLXJ01001167">
    <property type="protein sequence ID" value="PKC03549.1"/>
    <property type="molecule type" value="Genomic_DNA"/>
</dbReference>
<comment type="caution">
    <text evidence="2">The sequence shown here is derived from an EMBL/GenBank/DDBJ whole genome shotgun (WGS) entry which is preliminary data.</text>
</comment>
<reference evidence="2 3" key="2">
    <citation type="submission" date="2017-09" db="EMBL/GenBank/DDBJ databases">
        <title>Extensive intraspecific genome diversity in a model arbuscular mycorrhizal fungus.</title>
        <authorList>
            <person name="Chen E.C."/>
            <person name="Morin E."/>
            <person name="Beaudet D."/>
            <person name="Noel J."/>
            <person name="Ndikumana S."/>
            <person name="Charron P."/>
            <person name="St-Onge C."/>
            <person name="Giorgi J."/>
            <person name="Grigoriev I.V."/>
            <person name="Roux C."/>
            <person name="Martin F.M."/>
            <person name="Corradi N."/>
        </authorList>
    </citation>
    <scope>NUCLEOTIDE SEQUENCE [LARGE SCALE GENOMIC DNA]</scope>
    <source>
        <strain evidence="2 3">A5</strain>
    </source>
</reference>
<protein>
    <submittedName>
        <fullName evidence="2">Uncharacterized protein</fullName>
    </submittedName>
</protein>
<feature type="compositionally biased region" description="Polar residues" evidence="1">
    <location>
        <begin position="18"/>
        <end position="47"/>
    </location>
</feature>
<dbReference type="VEuPathDB" id="FungiDB:RhiirA1_479504"/>